<dbReference type="InterPro" id="IPR008927">
    <property type="entry name" value="6-PGluconate_DH-like_C_sf"/>
</dbReference>
<keyword evidence="13" id="KW-1185">Reference proteome</keyword>
<dbReference type="PANTHER" id="PTHR11728">
    <property type="entry name" value="GLYCEROL-3-PHOSPHATE DEHYDROGENASE"/>
    <property type="match status" value="1"/>
</dbReference>
<dbReference type="NCBIfam" id="NF000940">
    <property type="entry name" value="PRK00094.1-2"/>
    <property type="match status" value="1"/>
</dbReference>
<dbReference type="Pfam" id="PF07479">
    <property type="entry name" value="NAD_Gly3P_dh_C"/>
    <property type="match status" value="1"/>
</dbReference>
<dbReference type="EMBL" id="CP102845">
    <property type="protein sequence ID" value="UVF19940.1"/>
    <property type="molecule type" value="Genomic_DNA"/>
</dbReference>
<feature type="binding site" evidence="7">
    <location>
        <position position="192"/>
    </location>
    <ligand>
        <name>sn-glycerol 3-phosphate</name>
        <dbReference type="ChEBI" id="CHEBI:57597"/>
    </ligand>
</feature>
<keyword evidence="7" id="KW-0521">NADP</keyword>
<dbReference type="SUPFAM" id="SSF48179">
    <property type="entry name" value="6-phosphogluconate dehydrogenase C-terminal domain-like"/>
    <property type="match status" value="1"/>
</dbReference>
<dbReference type="InterPro" id="IPR011128">
    <property type="entry name" value="G3P_DH_NAD-dep_N"/>
</dbReference>
<feature type="binding site" evidence="7">
    <location>
        <position position="256"/>
    </location>
    <ligand>
        <name>NADPH</name>
        <dbReference type="ChEBI" id="CHEBI:57783"/>
    </ligand>
</feature>
<dbReference type="RefSeq" id="WP_173949048.1">
    <property type="nucleotide sequence ID" value="NZ_CP102845.1"/>
</dbReference>
<evidence type="ECO:0000256" key="8">
    <source>
        <dbReference type="RuleBase" id="RU000437"/>
    </source>
</evidence>
<sequence length="331" mass="33384">MAGQAPTIGIAGAGAWGTALANAAANAGNDVVLWMRSPEHAAALAATRANERFLPGVALHERIRPTAALADLAGVRAVLLVTPAQTTREMSAALAGALPRATPLVLCAKGIERASGSFLCDVVEEVRPGAPVGVLSGPSFADDVARGLPTAVTLACRDAALAQDLATALSGPTLRVYHRGDVRGVEIGGAAKNVLAIACGAVAGRGLGESAKAALIARGFAELLRFARAYGGDPETLMGLSGLGDLVLTCSSAHSRNFAFGQRLGQGMSVAEAAGGKLVEGAATASALVALARAKTIDMPIAEAVEQILSGAWSLDQAVDALMNRPVKSEQ</sequence>
<evidence type="ECO:0000313" key="13">
    <source>
        <dbReference type="Proteomes" id="UP001017257"/>
    </source>
</evidence>
<dbReference type="PRINTS" id="PR00077">
    <property type="entry name" value="GPDHDRGNASE"/>
</dbReference>
<keyword evidence="6 7" id="KW-1208">Phospholipid metabolism</keyword>
<dbReference type="Gene3D" id="1.10.1040.10">
    <property type="entry name" value="N-(1-d-carboxylethyl)-l-norvaline Dehydrogenase, domain 2"/>
    <property type="match status" value="1"/>
</dbReference>
<feature type="domain" description="Glycerol-3-phosphate dehydrogenase NAD-dependent N-terminal" evidence="10">
    <location>
        <begin position="8"/>
        <end position="161"/>
    </location>
</feature>
<comment type="catalytic activity">
    <reaction evidence="7 9">
        <text>sn-glycerol 3-phosphate + NADP(+) = dihydroxyacetone phosphate + NADPH + H(+)</text>
        <dbReference type="Rhea" id="RHEA:11096"/>
        <dbReference type="ChEBI" id="CHEBI:15378"/>
        <dbReference type="ChEBI" id="CHEBI:57597"/>
        <dbReference type="ChEBI" id="CHEBI:57642"/>
        <dbReference type="ChEBI" id="CHEBI:57783"/>
        <dbReference type="ChEBI" id="CHEBI:58349"/>
        <dbReference type="EC" id="1.1.1.94"/>
    </reaction>
</comment>
<comment type="subcellular location">
    <subcellularLocation>
        <location evidence="7">Cytoplasm</location>
    </subcellularLocation>
</comment>
<keyword evidence="5 7" id="KW-0594">Phospholipid biosynthesis</keyword>
<dbReference type="PROSITE" id="PS00957">
    <property type="entry name" value="NAD_G3PDH"/>
    <property type="match status" value="1"/>
</dbReference>
<keyword evidence="7" id="KW-0547">Nucleotide-binding</keyword>
<dbReference type="InterPro" id="IPR006109">
    <property type="entry name" value="G3P_DH_NAD-dep_C"/>
</dbReference>
<name>A0ABY5RRQ5_9HYPH</name>
<feature type="binding site" evidence="7">
    <location>
        <position position="141"/>
    </location>
    <ligand>
        <name>NADPH</name>
        <dbReference type="ChEBI" id="CHEBI:57783"/>
    </ligand>
</feature>
<comment type="caution">
    <text evidence="7">Lacks conserved residue(s) required for the propagation of feature annotation.</text>
</comment>
<dbReference type="Gene3D" id="3.40.50.720">
    <property type="entry name" value="NAD(P)-binding Rossmann-like Domain"/>
    <property type="match status" value="1"/>
</dbReference>
<evidence type="ECO:0000256" key="1">
    <source>
        <dbReference type="ARBA" id="ARBA00011009"/>
    </source>
</evidence>
<feature type="binding site" evidence="7">
    <location>
        <position position="109"/>
    </location>
    <ligand>
        <name>NADPH</name>
        <dbReference type="ChEBI" id="CHEBI:57783"/>
    </ligand>
</feature>
<evidence type="ECO:0000313" key="12">
    <source>
        <dbReference type="EMBL" id="UVF19940.1"/>
    </source>
</evidence>
<dbReference type="Pfam" id="PF01210">
    <property type="entry name" value="NAD_Gly3P_dh_N"/>
    <property type="match status" value="1"/>
</dbReference>
<evidence type="ECO:0000256" key="5">
    <source>
        <dbReference type="ARBA" id="ARBA00023209"/>
    </source>
</evidence>
<dbReference type="HAMAP" id="MF_00394">
    <property type="entry name" value="NAD_Glyc3P_dehydrog"/>
    <property type="match status" value="1"/>
</dbReference>
<feature type="binding site" evidence="7">
    <location>
        <position position="280"/>
    </location>
    <ligand>
        <name>NADPH</name>
        <dbReference type="ChEBI" id="CHEBI:57783"/>
    </ligand>
</feature>
<dbReference type="InterPro" id="IPR036291">
    <property type="entry name" value="NAD(P)-bd_dom_sf"/>
</dbReference>
<feature type="binding site" evidence="7">
    <location>
        <position position="16"/>
    </location>
    <ligand>
        <name>NADPH</name>
        <dbReference type="ChEBI" id="CHEBI:57783"/>
    </ligand>
</feature>
<comment type="similarity">
    <text evidence="1 7 8">Belongs to the NAD-dependent glycerol-3-phosphate dehydrogenase family.</text>
</comment>
<dbReference type="Proteomes" id="UP001017257">
    <property type="component" value="Chromosome"/>
</dbReference>
<evidence type="ECO:0000256" key="2">
    <source>
        <dbReference type="ARBA" id="ARBA00022516"/>
    </source>
</evidence>
<protein>
    <recommendedName>
        <fullName evidence="7">Glycerol-3-phosphate dehydrogenase [NAD(P)+]</fullName>
        <ecNumber evidence="7">1.1.1.94</ecNumber>
    </recommendedName>
    <alternativeName>
        <fullName evidence="7">NAD(P)(+)-dependent glycerol-3-phosphate dehydrogenase</fullName>
    </alternativeName>
    <alternativeName>
        <fullName evidence="7">NAD(P)H-dependent dihydroxyacetone-phosphate reductase</fullName>
    </alternativeName>
</protein>
<evidence type="ECO:0000256" key="6">
    <source>
        <dbReference type="ARBA" id="ARBA00023264"/>
    </source>
</evidence>
<dbReference type="InterPro" id="IPR013328">
    <property type="entry name" value="6PGD_dom2"/>
</dbReference>
<comment type="pathway">
    <text evidence="7">Membrane lipid metabolism; glycerophospholipid metabolism.</text>
</comment>
<keyword evidence="3 7" id="KW-0560">Oxidoreductase</keyword>
<keyword evidence="2 7" id="KW-0444">Lipid biosynthesis</keyword>
<dbReference type="PIRSF" id="PIRSF000114">
    <property type="entry name" value="Glycerol-3-P_dh"/>
    <property type="match status" value="1"/>
</dbReference>
<feature type="active site" description="Proton acceptor" evidence="7">
    <location>
        <position position="192"/>
    </location>
</feature>
<feature type="binding site" evidence="7">
    <location>
        <position position="255"/>
    </location>
    <ligand>
        <name>sn-glycerol 3-phosphate</name>
        <dbReference type="ChEBI" id="CHEBI:57597"/>
    </ligand>
</feature>
<feature type="domain" description="Glycerol-3-phosphate dehydrogenase NAD-dependent C-terminal" evidence="11">
    <location>
        <begin position="181"/>
        <end position="319"/>
    </location>
</feature>
<proteinExistence type="inferred from homology"/>
<feature type="binding site" evidence="7">
    <location>
        <position position="36"/>
    </location>
    <ligand>
        <name>NADPH</name>
        <dbReference type="ChEBI" id="CHEBI:57783"/>
    </ligand>
</feature>
<evidence type="ECO:0000256" key="7">
    <source>
        <dbReference type="HAMAP-Rule" id="MF_00394"/>
    </source>
</evidence>
<comment type="function">
    <text evidence="7">Catalyzes the reduction of the glycolytic intermediate dihydroxyacetone phosphate (DHAP) to sn-glycerol 3-phosphate (G3P), the key precursor for phospholipid synthesis.</text>
</comment>
<dbReference type="EC" id="1.1.1.94" evidence="7"/>
<gene>
    <name evidence="7" type="primary">gpsA</name>
    <name evidence="12" type="ORF">HPT29_001945</name>
</gene>
<evidence type="ECO:0000256" key="9">
    <source>
        <dbReference type="RuleBase" id="RU000439"/>
    </source>
</evidence>
<evidence type="ECO:0000259" key="11">
    <source>
        <dbReference type="Pfam" id="PF07479"/>
    </source>
</evidence>
<evidence type="ECO:0000259" key="10">
    <source>
        <dbReference type="Pfam" id="PF01210"/>
    </source>
</evidence>
<accession>A0ABY5RRQ5</accession>
<feature type="binding site" evidence="7">
    <location>
        <position position="109"/>
    </location>
    <ligand>
        <name>sn-glycerol 3-phosphate</name>
        <dbReference type="ChEBI" id="CHEBI:57597"/>
    </ligand>
</feature>
<reference evidence="12" key="1">
    <citation type="submission" date="2022-08" db="EMBL/GenBank/DDBJ databases">
        <title>Microvirga terrae sp. nov., isolated from soil.</title>
        <authorList>
            <person name="Kim K.H."/>
            <person name="Seo Y.L."/>
            <person name="Kim J.M."/>
            <person name="Lee J.K."/>
            <person name="Han D.M."/>
            <person name="Jeon C.O."/>
        </authorList>
    </citation>
    <scope>NUCLEOTIDE SEQUENCE</scope>
    <source>
        <strain evidence="12">R24</strain>
    </source>
</reference>
<dbReference type="NCBIfam" id="NF000942">
    <property type="entry name" value="PRK00094.1-4"/>
    <property type="match status" value="1"/>
</dbReference>
<evidence type="ECO:0000256" key="4">
    <source>
        <dbReference type="ARBA" id="ARBA00023098"/>
    </source>
</evidence>
<dbReference type="InterPro" id="IPR006168">
    <property type="entry name" value="G3P_DH_NAD-dep"/>
</dbReference>
<evidence type="ECO:0000256" key="3">
    <source>
        <dbReference type="ARBA" id="ARBA00023002"/>
    </source>
</evidence>
<feature type="binding site" evidence="7">
    <location>
        <position position="278"/>
    </location>
    <ligand>
        <name>NADPH</name>
        <dbReference type="ChEBI" id="CHEBI:57783"/>
    </ligand>
</feature>
<organism evidence="12 13">
    <name type="scientific">Microvirga terrae</name>
    <dbReference type="NCBI Taxonomy" id="2740529"/>
    <lineage>
        <taxon>Bacteria</taxon>
        <taxon>Pseudomonadati</taxon>
        <taxon>Pseudomonadota</taxon>
        <taxon>Alphaproteobacteria</taxon>
        <taxon>Hyphomicrobiales</taxon>
        <taxon>Methylobacteriaceae</taxon>
        <taxon>Microvirga</taxon>
    </lineage>
</organism>
<keyword evidence="4 7" id="KW-0443">Lipid metabolism</keyword>
<keyword evidence="7" id="KW-0963">Cytoplasm</keyword>
<dbReference type="SUPFAM" id="SSF51735">
    <property type="entry name" value="NAD(P)-binding Rossmann-fold domains"/>
    <property type="match status" value="1"/>
</dbReference>
<feature type="binding site" evidence="7">
    <location>
        <position position="139"/>
    </location>
    <ligand>
        <name>sn-glycerol 3-phosphate</name>
        <dbReference type="ChEBI" id="CHEBI:57597"/>
    </ligand>
</feature>
<feature type="binding site" evidence="7">
    <location>
        <position position="245"/>
    </location>
    <ligand>
        <name>sn-glycerol 3-phosphate</name>
        <dbReference type="ChEBI" id="CHEBI:57597"/>
    </ligand>
</feature>
<feature type="binding site" evidence="7">
    <location>
        <position position="137"/>
    </location>
    <ligand>
        <name>sn-glycerol 3-phosphate</name>
        <dbReference type="ChEBI" id="CHEBI:57597"/>
    </ligand>
</feature>
<keyword evidence="7 8" id="KW-0520">NAD</keyword>
<feature type="binding site" evidence="7">
    <location>
        <position position="256"/>
    </location>
    <ligand>
        <name>sn-glycerol 3-phosphate</name>
        <dbReference type="ChEBI" id="CHEBI:57597"/>
    </ligand>
</feature>
<dbReference type="PANTHER" id="PTHR11728:SF1">
    <property type="entry name" value="GLYCEROL-3-PHOSPHATE DEHYDROGENASE [NAD(+)] 2, CHLOROPLASTIC"/>
    <property type="match status" value="1"/>
</dbReference>
<comment type="catalytic activity">
    <reaction evidence="7">
        <text>sn-glycerol 3-phosphate + NAD(+) = dihydroxyacetone phosphate + NADH + H(+)</text>
        <dbReference type="Rhea" id="RHEA:11092"/>
        <dbReference type="ChEBI" id="CHEBI:15378"/>
        <dbReference type="ChEBI" id="CHEBI:57540"/>
        <dbReference type="ChEBI" id="CHEBI:57597"/>
        <dbReference type="ChEBI" id="CHEBI:57642"/>
        <dbReference type="ChEBI" id="CHEBI:57945"/>
        <dbReference type="EC" id="1.1.1.94"/>
    </reaction>
</comment>
<feature type="binding site" evidence="7">
    <location>
        <position position="257"/>
    </location>
    <ligand>
        <name>sn-glycerol 3-phosphate</name>
        <dbReference type="ChEBI" id="CHEBI:57597"/>
    </ligand>
</feature>